<dbReference type="PROSITE" id="PS51755">
    <property type="entry name" value="OMPR_PHOB"/>
    <property type="match status" value="1"/>
</dbReference>
<dbReference type="SMART" id="SM01043">
    <property type="entry name" value="BTAD"/>
    <property type="match status" value="1"/>
</dbReference>
<feature type="domain" description="OmpR/PhoB-type" evidence="5">
    <location>
        <begin position="1"/>
        <end position="90"/>
    </location>
</feature>
<reference evidence="6 7" key="1">
    <citation type="submission" date="2021-01" db="EMBL/GenBank/DDBJ databases">
        <title>Sequencing the genomes of 1000 actinobacteria strains.</title>
        <authorList>
            <person name="Klenk H.-P."/>
        </authorList>
    </citation>
    <scope>NUCLEOTIDE SEQUENCE [LARGE SCALE GENOMIC DNA]</scope>
    <source>
        <strain evidence="6 7">DSM 44581</strain>
    </source>
</reference>
<dbReference type="InterPro" id="IPR041664">
    <property type="entry name" value="AAA_16"/>
</dbReference>
<feature type="compositionally biased region" description="Basic and acidic residues" evidence="4">
    <location>
        <begin position="337"/>
        <end position="353"/>
    </location>
</feature>
<dbReference type="Gene3D" id="1.25.40.10">
    <property type="entry name" value="Tetratricopeptide repeat domain"/>
    <property type="match status" value="2"/>
</dbReference>
<dbReference type="InterPro" id="IPR058852">
    <property type="entry name" value="HTH_77"/>
</dbReference>
<dbReference type="EMBL" id="JAFBCL010000001">
    <property type="protein sequence ID" value="MBM7812749.1"/>
    <property type="molecule type" value="Genomic_DNA"/>
</dbReference>
<dbReference type="PANTHER" id="PTHR47691:SF3">
    <property type="entry name" value="HTH-TYPE TRANSCRIPTIONAL REGULATOR RV0890C-RELATED"/>
    <property type="match status" value="1"/>
</dbReference>
<evidence type="ECO:0000256" key="1">
    <source>
        <dbReference type="ARBA" id="ARBA00005820"/>
    </source>
</evidence>
<dbReference type="InterPro" id="IPR027417">
    <property type="entry name" value="P-loop_NTPase"/>
</dbReference>
<dbReference type="RefSeq" id="WP_204843478.1">
    <property type="nucleotide sequence ID" value="NZ_JAFBCL010000001.1"/>
</dbReference>
<evidence type="ECO:0000256" key="2">
    <source>
        <dbReference type="ARBA" id="ARBA00023125"/>
    </source>
</evidence>
<dbReference type="Gene3D" id="1.10.10.10">
    <property type="entry name" value="Winged helix-like DNA-binding domain superfamily/Winged helix DNA-binding domain"/>
    <property type="match status" value="1"/>
</dbReference>
<dbReference type="InterPro" id="IPR036388">
    <property type="entry name" value="WH-like_DNA-bd_sf"/>
</dbReference>
<dbReference type="Pfam" id="PF03704">
    <property type="entry name" value="BTAD"/>
    <property type="match status" value="1"/>
</dbReference>
<dbReference type="InterPro" id="IPR001867">
    <property type="entry name" value="OmpR/PhoB-type_DNA-bd"/>
</dbReference>
<gene>
    <name evidence="6" type="ORF">JOE68_003614</name>
</gene>
<protein>
    <submittedName>
        <fullName evidence="6">ATPase</fullName>
    </submittedName>
</protein>
<comment type="caution">
    <text evidence="6">The sequence shown here is derived from an EMBL/GenBank/DDBJ whole genome shotgun (WGS) entry which is preliminary data.</text>
</comment>
<evidence type="ECO:0000313" key="7">
    <source>
        <dbReference type="Proteomes" id="UP001195724"/>
    </source>
</evidence>
<feature type="region of interest" description="Disordered" evidence="4">
    <location>
        <begin position="286"/>
        <end position="305"/>
    </location>
</feature>
<dbReference type="SUPFAM" id="SSF48452">
    <property type="entry name" value="TPR-like"/>
    <property type="match status" value="3"/>
</dbReference>
<dbReference type="SUPFAM" id="SSF52540">
    <property type="entry name" value="P-loop containing nucleoside triphosphate hydrolases"/>
    <property type="match status" value="1"/>
</dbReference>
<dbReference type="SMART" id="SM00862">
    <property type="entry name" value="Trans_reg_C"/>
    <property type="match status" value="1"/>
</dbReference>
<name>A0ABS2S9Z2_9PSEU</name>
<organism evidence="6 7">
    <name type="scientific">Saccharothrix algeriensis</name>
    <dbReference type="NCBI Taxonomy" id="173560"/>
    <lineage>
        <taxon>Bacteria</taxon>
        <taxon>Bacillati</taxon>
        <taxon>Actinomycetota</taxon>
        <taxon>Actinomycetes</taxon>
        <taxon>Pseudonocardiales</taxon>
        <taxon>Pseudonocardiaceae</taxon>
        <taxon>Saccharothrix</taxon>
    </lineage>
</organism>
<dbReference type="PANTHER" id="PTHR47691">
    <property type="entry name" value="REGULATOR-RELATED"/>
    <property type="match status" value="1"/>
</dbReference>
<dbReference type="InterPro" id="IPR005158">
    <property type="entry name" value="BTAD"/>
</dbReference>
<dbReference type="CDD" id="cd15831">
    <property type="entry name" value="BTAD"/>
    <property type="match status" value="1"/>
</dbReference>
<dbReference type="Proteomes" id="UP001195724">
    <property type="component" value="Unassembled WGS sequence"/>
</dbReference>
<proteinExistence type="inferred from homology"/>
<dbReference type="Pfam" id="PF25872">
    <property type="entry name" value="HTH_77"/>
    <property type="match status" value="1"/>
</dbReference>
<feature type="region of interest" description="Disordered" evidence="4">
    <location>
        <begin position="327"/>
        <end position="363"/>
    </location>
</feature>
<accession>A0ABS2S9Z2</accession>
<evidence type="ECO:0000313" key="6">
    <source>
        <dbReference type="EMBL" id="MBM7812749.1"/>
    </source>
</evidence>
<feature type="DNA-binding region" description="OmpR/PhoB-type" evidence="3">
    <location>
        <begin position="1"/>
        <end position="90"/>
    </location>
</feature>
<dbReference type="InterPro" id="IPR011990">
    <property type="entry name" value="TPR-like_helical_dom_sf"/>
</dbReference>
<dbReference type="Pfam" id="PF13191">
    <property type="entry name" value="AAA_16"/>
    <property type="match status" value="1"/>
</dbReference>
<dbReference type="SUPFAM" id="SSF46894">
    <property type="entry name" value="C-terminal effector domain of the bipartite response regulators"/>
    <property type="match status" value="1"/>
</dbReference>
<evidence type="ECO:0000256" key="3">
    <source>
        <dbReference type="PROSITE-ProRule" id="PRU01091"/>
    </source>
</evidence>
<dbReference type="InterPro" id="IPR016032">
    <property type="entry name" value="Sig_transdc_resp-reg_C-effctor"/>
</dbReference>
<sequence length="1045" mass="111532">MRFGVLGPLAVWAADGTPVRVPEAKVRALLAHLLVAEGRPVPVERLGSALWGDRPPGNPANTLQTKVSALRRVLGRDAVAWQPPGYALPVDAGTLDLLEFRSLVAAGDHAAALALWRGEPLAEFAGEPFAVGFARRAAEERLSAVEDWAQARLAAGQPVSLADEVARHPLRERLRGLHMRALFRAGRQVEALESYAGLRRRLAEEQGLEPGPELAAVHRELLNHEAPRPRTNLPAAVTGLVGRDEAVREVGALLRSSRLVTLTGPGGVGKTRLALATARSLLNAAPSAPAPTGAPAGAPVDTADTPVDTAVAEDGVWLVELAGLDRVTAPPDAGGPDADRPDANRPDADRPDADPPDADGSDAVDRVAGAVAAVLGVREDASGGPPPGAPDRPADRVVAAVRGRGLLLVLDNCERLVEPVARLVSRLLRAAPGLRVLATSQEPLGLAAETVRSVPPLDLPGAVRLFTARATAAAPGFALTPANQDAVAAICRRLDGLPLALELAATRVRALGVDALLHRLDDRFRLLTTGHRDAPPRQRTLRAVFDWSWDLLPEPERAVLRRLSVVVEGCAPDAAEAICAGGAVRPEDVPDLLANLVDRSLVVAPDQGAQPRYRLLESVSDYGRERLREAGEAEATRARHAAFHRSLAERACPGLRGPDQLTWLDRLDADTANLRAALDVAPDLAEHLAWYWFLRGRVREAARHLTGPWQAGFAVLAGEAGEPVDPDSVTDPRALWFLGYVLSTIGDMAAGERLTERAHAGFAARGDDWGVAAALSDRFSQAMTRGDLGRAREAAERSAELFTALGDRWGRLQASFALGTLAQLVGDYAEAARVHREGLRLAEELRSWPEVSYALSWLGRVALLTGDRARARELHERARRIAADHGFAPGEMYAETGLALGARQEGELAEADRLLRRLQERHRQVGFEAGATLVLAERGFVAELRGDAEEAARLQEEGLALARRGGDPRAVALGQEGLAGARALAGRHEEAARLLGRATANRLSVGVPLPPAQRHDVDRITAAARAVIGDERFDREFRRGLADPD</sequence>
<comment type="similarity">
    <text evidence="1">Belongs to the AfsR/DnrI/RedD regulatory family.</text>
</comment>
<evidence type="ECO:0000256" key="4">
    <source>
        <dbReference type="SAM" id="MobiDB-lite"/>
    </source>
</evidence>
<keyword evidence="7" id="KW-1185">Reference proteome</keyword>
<keyword evidence="2 3" id="KW-0238">DNA-binding</keyword>
<evidence type="ECO:0000259" key="5">
    <source>
        <dbReference type="PROSITE" id="PS51755"/>
    </source>
</evidence>